<dbReference type="KEGG" id="phet:94286821"/>
<dbReference type="RefSeq" id="XP_067752901.1">
    <property type="nucleotide sequence ID" value="XM_067896744.1"/>
</dbReference>
<feature type="region of interest" description="Disordered" evidence="1">
    <location>
        <begin position="1"/>
        <end position="54"/>
    </location>
</feature>
<organism evidence="2 3">
    <name type="scientific">Porcisia hertigi</name>
    <dbReference type="NCBI Taxonomy" id="2761500"/>
    <lineage>
        <taxon>Eukaryota</taxon>
        <taxon>Discoba</taxon>
        <taxon>Euglenozoa</taxon>
        <taxon>Kinetoplastea</taxon>
        <taxon>Metakinetoplastina</taxon>
        <taxon>Trypanosomatida</taxon>
        <taxon>Trypanosomatidae</taxon>
        <taxon>Leishmaniinae</taxon>
        <taxon>Porcisia</taxon>
    </lineage>
</organism>
<evidence type="ECO:0000256" key="1">
    <source>
        <dbReference type="SAM" id="MobiDB-lite"/>
    </source>
</evidence>
<name>A0A836IA15_9TRYP</name>
<feature type="region of interest" description="Disordered" evidence="1">
    <location>
        <begin position="67"/>
        <end position="150"/>
    </location>
</feature>
<feature type="compositionally biased region" description="Gly residues" evidence="1">
    <location>
        <begin position="300"/>
        <end position="314"/>
    </location>
</feature>
<dbReference type="AlphaFoldDB" id="A0A836IA15"/>
<dbReference type="Proteomes" id="UP000674318">
    <property type="component" value="Unassembled WGS sequence"/>
</dbReference>
<evidence type="ECO:0000313" key="2">
    <source>
        <dbReference type="EMBL" id="KAG5490573.1"/>
    </source>
</evidence>
<dbReference type="GeneID" id="94286821"/>
<feature type="compositionally biased region" description="Polar residues" evidence="1">
    <location>
        <begin position="273"/>
        <end position="292"/>
    </location>
</feature>
<comment type="caution">
    <text evidence="2">The sequence shown here is derived from an EMBL/GenBank/DDBJ whole genome shotgun (WGS) entry which is preliminary data.</text>
</comment>
<accession>A0A836IA15</accession>
<feature type="compositionally biased region" description="Low complexity" evidence="1">
    <location>
        <begin position="182"/>
        <end position="201"/>
    </location>
</feature>
<feature type="compositionally biased region" description="Basic and acidic residues" evidence="1">
    <location>
        <begin position="241"/>
        <end position="254"/>
    </location>
</feature>
<evidence type="ECO:0000313" key="3">
    <source>
        <dbReference type="Proteomes" id="UP000674318"/>
    </source>
</evidence>
<dbReference type="OrthoDB" id="267733at2759"/>
<proteinExistence type="predicted"/>
<keyword evidence="3" id="KW-1185">Reference proteome</keyword>
<reference evidence="2 3" key="1">
    <citation type="submission" date="2021-02" db="EMBL/GenBank/DDBJ databases">
        <title>Porcisia hertigi Genome sequencing and assembly.</title>
        <authorList>
            <person name="Almutairi H."/>
            <person name="Gatherer D."/>
        </authorList>
    </citation>
    <scope>NUCLEOTIDE SEQUENCE [LARGE SCALE GENOMIC DNA]</scope>
    <source>
        <strain evidence="2 3">C119</strain>
    </source>
</reference>
<feature type="compositionally biased region" description="Low complexity" evidence="1">
    <location>
        <begin position="109"/>
        <end position="124"/>
    </location>
</feature>
<feature type="compositionally biased region" description="Polar residues" evidence="1">
    <location>
        <begin position="18"/>
        <end position="27"/>
    </location>
</feature>
<protein>
    <submittedName>
        <fullName evidence="2">Uncharacterized protein</fullName>
    </submittedName>
</protein>
<feature type="region of interest" description="Disordered" evidence="1">
    <location>
        <begin position="180"/>
        <end position="320"/>
    </location>
</feature>
<gene>
    <name evidence="2" type="ORF">JKF63_00693</name>
</gene>
<feature type="compositionally biased region" description="Polar residues" evidence="1">
    <location>
        <begin position="40"/>
        <end position="49"/>
    </location>
</feature>
<feature type="compositionally biased region" description="Basic residues" evidence="1">
    <location>
        <begin position="202"/>
        <end position="213"/>
    </location>
</feature>
<dbReference type="EMBL" id="JAFJZO010000036">
    <property type="protein sequence ID" value="KAG5490573.1"/>
    <property type="molecule type" value="Genomic_DNA"/>
</dbReference>
<sequence>MKKKPLQKMKGRDAAQAKHQQTTSRPTAASGEHPPRTQNREGTTPSAPKSIQDIARLFIGASSVGEALENTERHTTQLKNAKSLTKRPREGAENDAFGNRSQAKRSMGSAIASSSSSTTNTIITLKGKAHKQTKRTENHENGDDEEDAELSKAVQAQTLHFLQHLNSKSSKAFWGLRDVAQGKRSAAAAAAAATASSPSGKKTAKRGTKGAKKAVHDEEEMWRVGGPYIPGDEDSYTSENEPERGCSDRSESRDSTSSSEPSWITDSSEEGEVSSNGDTDSAQVATGTTSRRSMPRPPKQGGGGGGHLFQGGSDGVWDDD</sequence>